<proteinExistence type="predicted"/>
<protein>
    <submittedName>
        <fullName evidence="6">Unannotated protein</fullName>
    </submittedName>
</protein>
<dbReference type="InterPro" id="IPR052513">
    <property type="entry name" value="Thioester_dehydratase-like"/>
</dbReference>
<evidence type="ECO:0000259" key="2">
    <source>
        <dbReference type="Pfam" id="PF12172"/>
    </source>
</evidence>
<evidence type="ECO:0000259" key="1">
    <source>
        <dbReference type="Pfam" id="PF01796"/>
    </source>
</evidence>
<dbReference type="EMBL" id="CAEZSU010000003">
    <property type="protein sequence ID" value="CAB4538603.1"/>
    <property type="molecule type" value="Genomic_DNA"/>
</dbReference>
<dbReference type="Pfam" id="PF12172">
    <property type="entry name" value="zf-ChsH2"/>
    <property type="match status" value="1"/>
</dbReference>
<dbReference type="AlphaFoldDB" id="A0A6J6MY58"/>
<dbReference type="InterPro" id="IPR012340">
    <property type="entry name" value="NA-bd_OB-fold"/>
</dbReference>
<dbReference type="Pfam" id="PF01796">
    <property type="entry name" value="OB_ChsH2_C"/>
    <property type="match status" value="1"/>
</dbReference>
<evidence type="ECO:0000313" key="4">
    <source>
        <dbReference type="EMBL" id="CAB4554074.1"/>
    </source>
</evidence>
<reference evidence="6" key="1">
    <citation type="submission" date="2020-05" db="EMBL/GenBank/DDBJ databases">
        <authorList>
            <person name="Chiriac C."/>
            <person name="Salcher M."/>
            <person name="Ghai R."/>
            <person name="Kavagutti S V."/>
        </authorList>
    </citation>
    <scope>NUCLEOTIDE SEQUENCE</scope>
</reference>
<gene>
    <name evidence="3" type="ORF">UFOPK1495_00054</name>
    <name evidence="4" type="ORF">UFOPK1603_00094</name>
    <name evidence="5" type="ORF">UFOPK2143_01896</name>
    <name evidence="6" type="ORF">UFOPK2350_00741</name>
</gene>
<feature type="domain" description="ChsH2 rubredoxin-like zinc ribbon" evidence="2">
    <location>
        <begin position="24"/>
        <end position="60"/>
    </location>
</feature>
<dbReference type="PANTHER" id="PTHR34075:SF5">
    <property type="entry name" value="BLR3430 PROTEIN"/>
    <property type="match status" value="1"/>
</dbReference>
<evidence type="ECO:0000313" key="5">
    <source>
        <dbReference type="EMBL" id="CAB4661775.1"/>
    </source>
</evidence>
<dbReference type="Gene3D" id="6.10.30.10">
    <property type="match status" value="1"/>
</dbReference>
<dbReference type="InterPro" id="IPR002878">
    <property type="entry name" value="ChsH2_C"/>
</dbReference>
<evidence type="ECO:0000313" key="6">
    <source>
        <dbReference type="EMBL" id="CAB4677203.1"/>
    </source>
</evidence>
<dbReference type="EMBL" id="CAEZVV010000221">
    <property type="protein sequence ID" value="CAB4661775.1"/>
    <property type="molecule type" value="Genomic_DNA"/>
</dbReference>
<sequence>MSLLVPQAGDIPLPQPGPLSEPYWQGCREGVLRFQRCLDCSAATHTPALLCAACASRSLEWVESSGQGEIYSWTRVWRPVTPAFVTPYVPIIVAMDEGWFILSNLIGCEDDAVAIGQRVEVVFHHSGGSDDIFLPYFQLVP</sequence>
<organism evidence="6">
    <name type="scientific">freshwater metagenome</name>
    <dbReference type="NCBI Taxonomy" id="449393"/>
    <lineage>
        <taxon>unclassified sequences</taxon>
        <taxon>metagenomes</taxon>
        <taxon>ecological metagenomes</taxon>
    </lineage>
</organism>
<dbReference type="EMBL" id="CAEZXE010000051">
    <property type="protein sequence ID" value="CAB4677203.1"/>
    <property type="molecule type" value="Genomic_DNA"/>
</dbReference>
<evidence type="ECO:0000313" key="3">
    <source>
        <dbReference type="EMBL" id="CAB4538603.1"/>
    </source>
</evidence>
<dbReference type="InterPro" id="IPR022002">
    <property type="entry name" value="ChsH2_Znr"/>
</dbReference>
<name>A0A6J6MY58_9ZZZZ</name>
<accession>A0A6J6MY58</accession>
<dbReference type="EMBL" id="CAEZTG010000004">
    <property type="protein sequence ID" value="CAB4554074.1"/>
    <property type="molecule type" value="Genomic_DNA"/>
</dbReference>
<dbReference type="PANTHER" id="PTHR34075">
    <property type="entry name" value="BLR3430 PROTEIN"/>
    <property type="match status" value="1"/>
</dbReference>
<feature type="domain" description="ChsH2 C-terminal OB-fold" evidence="1">
    <location>
        <begin position="61"/>
        <end position="124"/>
    </location>
</feature>
<dbReference type="SUPFAM" id="SSF50249">
    <property type="entry name" value="Nucleic acid-binding proteins"/>
    <property type="match status" value="1"/>
</dbReference>